<dbReference type="OrthoDB" id="6058at2"/>
<proteinExistence type="predicted"/>
<dbReference type="EMBL" id="JPPY01000220">
    <property type="protein sequence ID" value="KND25620.1"/>
    <property type="molecule type" value="Genomic_DNA"/>
</dbReference>
<gene>
    <name evidence="3" type="ORF">IQ63_40540</name>
</gene>
<evidence type="ECO:0000313" key="3">
    <source>
        <dbReference type="EMBL" id="KND25620.1"/>
    </source>
</evidence>
<dbReference type="Gene3D" id="2.60.120.10">
    <property type="entry name" value="Jelly Rolls"/>
    <property type="match status" value="2"/>
</dbReference>
<sequence>MRDALVVADVHAPAVVHGVHDSDGISRWSCLARRTGLYGGWEAVEWAWLPPGGVSGEHLHSRTEELYFLLRGRGEIHLDGVAHPVRAGDAVLTGIGSRHALHNTGQRPLSWLVVELPAVFPRPRRSPEEEEPSVNSIVVRDLRAHGPLDAQSVLTGPLRTIRVQDLPPHAGVEFAARGTEHTVFVLSGTGVARTADREVRLASGTALTLPLGGAVRLWAGDGGLEFFHAVLDVPLPDERRLAA</sequence>
<organism evidence="3 4">
    <name type="scientific">Streptomyces acidiscabies</name>
    <dbReference type="NCBI Taxonomy" id="42234"/>
    <lineage>
        <taxon>Bacteria</taxon>
        <taxon>Bacillati</taxon>
        <taxon>Actinomycetota</taxon>
        <taxon>Actinomycetes</taxon>
        <taxon>Kitasatosporales</taxon>
        <taxon>Streptomycetaceae</taxon>
        <taxon>Streptomyces</taxon>
    </lineage>
</organism>
<feature type="domain" description="Cupin type-2" evidence="2">
    <location>
        <begin position="49"/>
        <end position="114"/>
    </location>
</feature>
<dbReference type="InterPro" id="IPR011051">
    <property type="entry name" value="RmlC_Cupin_sf"/>
</dbReference>
<dbReference type="PATRIC" id="fig|42234.21.peg.8344"/>
<dbReference type="InterPro" id="IPR051610">
    <property type="entry name" value="GPI/OXD"/>
</dbReference>
<evidence type="ECO:0000256" key="1">
    <source>
        <dbReference type="ARBA" id="ARBA00022723"/>
    </source>
</evidence>
<evidence type="ECO:0000259" key="2">
    <source>
        <dbReference type="Pfam" id="PF07883"/>
    </source>
</evidence>
<dbReference type="PANTHER" id="PTHR35848">
    <property type="entry name" value="OXALATE-BINDING PROTEIN"/>
    <property type="match status" value="1"/>
</dbReference>
<dbReference type="Pfam" id="PF07883">
    <property type="entry name" value="Cupin_2"/>
    <property type="match status" value="1"/>
</dbReference>
<dbReference type="GO" id="GO:0046872">
    <property type="term" value="F:metal ion binding"/>
    <property type="evidence" value="ECO:0007669"/>
    <property type="project" value="UniProtKB-KW"/>
</dbReference>
<protein>
    <recommendedName>
        <fullName evidence="2">Cupin type-2 domain-containing protein</fullName>
    </recommendedName>
</protein>
<reference evidence="4" key="1">
    <citation type="submission" date="2014-07" db="EMBL/GenBank/DDBJ databases">
        <title>Genome sequencing of plant-pathogenic Streptomyces species.</title>
        <authorList>
            <person name="Harrison J."/>
            <person name="Sapp M."/>
            <person name="Thwaites R."/>
            <person name="Studholme D.J."/>
        </authorList>
    </citation>
    <scope>NUCLEOTIDE SEQUENCE [LARGE SCALE GENOMIC DNA]</scope>
    <source>
        <strain evidence="4">NCPPB 4445</strain>
    </source>
</reference>
<name>A0A0L0JJV4_9ACTN</name>
<evidence type="ECO:0000313" key="4">
    <source>
        <dbReference type="Proteomes" id="UP000037151"/>
    </source>
</evidence>
<dbReference type="InterPro" id="IPR014710">
    <property type="entry name" value="RmlC-like_jellyroll"/>
</dbReference>
<dbReference type="SUPFAM" id="SSF51182">
    <property type="entry name" value="RmlC-like cupins"/>
    <property type="match status" value="1"/>
</dbReference>
<dbReference type="Proteomes" id="UP000037151">
    <property type="component" value="Unassembled WGS sequence"/>
</dbReference>
<accession>A0A0L0JJV4</accession>
<dbReference type="RefSeq" id="WP_050375064.1">
    <property type="nucleotide sequence ID" value="NZ_KQ257834.1"/>
</dbReference>
<dbReference type="PANTHER" id="PTHR35848:SF6">
    <property type="entry name" value="CUPIN TYPE-2 DOMAIN-CONTAINING PROTEIN"/>
    <property type="match status" value="1"/>
</dbReference>
<keyword evidence="1" id="KW-0479">Metal-binding</keyword>
<comment type="caution">
    <text evidence="3">The sequence shown here is derived from an EMBL/GenBank/DDBJ whole genome shotgun (WGS) entry which is preliminary data.</text>
</comment>
<dbReference type="AlphaFoldDB" id="A0A0L0JJV4"/>
<dbReference type="InterPro" id="IPR013096">
    <property type="entry name" value="Cupin_2"/>
</dbReference>